<proteinExistence type="predicted"/>
<name>A0ABY5S5V4_9BACL</name>
<organism evidence="2 3">
    <name type="scientific">Paenibacillus spongiae</name>
    <dbReference type="NCBI Taxonomy" id="2909671"/>
    <lineage>
        <taxon>Bacteria</taxon>
        <taxon>Bacillati</taxon>
        <taxon>Bacillota</taxon>
        <taxon>Bacilli</taxon>
        <taxon>Bacillales</taxon>
        <taxon>Paenibacillaceae</taxon>
        <taxon>Paenibacillus</taxon>
    </lineage>
</organism>
<evidence type="ECO:0000313" key="3">
    <source>
        <dbReference type="Proteomes" id="UP001057877"/>
    </source>
</evidence>
<evidence type="ECO:0008006" key="4">
    <source>
        <dbReference type="Google" id="ProtNLM"/>
    </source>
</evidence>
<dbReference type="RefSeq" id="WP_258385376.1">
    <property type="nucleotide sequence ID" value="NZ_CP091430.1"/>
</dbReference>
<keyword evidence="3" id="KW-1185">Reference proteome</keyword>
<gene>
    <name evidence="2" type="ORF">L1F29_28290</name>
</gene>
<dbReference type="Proteomes" id="UP001057877">
    <property type="component" value="Chromosome"/>
</dbReference>
<evidence type="ECO:0000256" key="1">
    <source>
        <dbReference type="SAM" id="Phobius"/>
    </source>
</evidence>
<keyword evidence="1" id="KW-1133">Transmembrane helix</keyword>
<protein>
    <recommendedName>
        <fullName evidence="4">Holin</fullName>
    </recommendedName>
</protein>
<accession>A0ABY5S5V4</accession>
<reference evidence="2" key="1">
    <citation type="submission" date="2022-01" db="EMBL/GenBank/DDBJ databases">
        <title>Paenibacillus spongiae sp. nov., isolated from marine sponge.</title>
        <authorList>
            <person name="Li Z."/>
            <person name="Zhang M."/>
        </authorList>
    </citation>
    <scope>NUCLEOTIDE SEQUENCE</scope>
    <source>
        <strain evidence="2">PHS-Z3</strain>
    </source>
</reference>
<feature type="transmembrane region" description="Helical" evidence="1">
    <location>
        <begin position="36"/>
        <end position="57"/>
    </location>
</feature>
<keyword evidence="1" id="KW-0472">Membrane</keyword>
<keyword evidence="1" id="KW-0812">Transmembrane</keyword>
<dbReference type="EMBL" id="CP091430">
    <property type="protein sequence ID" value="UVI29287.1"/>
    <property type="molecule type" value="Genomic_DNA"/>
</dbReference>
<evidence type="ECO:0000313" key="2">
    <source>
        <dbReference type="EMBL" id="UVI29287.1"/>
    </source>
</evidence>
<sequence>MYKFLNNLGGVVGGFSLILVSVPEWASSLEPLLDGAGFITVGVFSVALIVNGVRSLLNKA</sequence>